<proteinExistence type="predicted"/>
<dbReference type="Proteomes" id="UP000810171">
    <property type="component" value="Unassembled WGS sequence"/>
</dbReference>
<name>A0ABS3Z8P5_9GAMM</name>
<keyword evidence="3" id="KW-1185">Reference proteome</keyword>
<evidence type="ECO:0000313" key="2">
    <source>
        <dbReference type="EMBL" id="MBP0047638.1"/>
    </source>
</evidence>
<dbReference type="InterPro" id="IPR003751">
    <property type="entry name" value="CsrA"/>
</dbReference>
<dbReference type="Pfam" id="PF02599">
    <property type="entry name" value="CsrA"/>
    <property type="match status" value="1"/>
</dbReference>
<reference evidence="2 3" key="1">
    <citation type="submission" date="2020-09" db="EMBL/GenBank/DDBJ databases">
        <authorList>
            <person name="Tanuku N.R.S."/>
        </authorList>
    </citation>
    <scope>NUCLEOTIDE SEQUENCE [LARGE SCALE GENOMIC DNA]</scope>
    <source>
        <strain evidence="2 3">AK62</strain>
    </source>
</reference>
<dbReference type="InterPro" id="IPR036107">
    <property type="entry name" value="CsrA_sf"/>
</dbReference>
<evidence type="ECO:0000256" key="1">
    <source>
        <dbReference type="ARBA" id="ARBA00023159"/>
    </source>
</evidence>
<sequence>MPRITSLTLSRREGEVLIIDHDIKVIIRKARNGEAKVTIMAPDDVDVIREELDGVLEIEPDDGSDGFTPDAAPIA</sequence>
<comment type="caution">
    <text evidence="2">The sequence shown here is derived from an EMBL/GenBank/DDBJ whole genome shotgun (WGS) entry which is preliminary data.</text>
</comment>
<dbReference type="Gene3D" id="2.60.40.4380">
    <property type="entry name" value="Translational regulator CsrA"/>
    <property type="match status" value="1"/>
</dbReference>
<dbReference type="EMBL" id="JACVEW010000003">
    <property type="protein sequence ID" value="MBP0047638.1"/>
    <property type="molecule type" value="Genomic_DNA"/>
</dbReference>
<dbReference type="RefSeq" id="WP_209286248.1">
    <property type="nucleotide sequence ID" value="NZ_JACVEW010000003.1"/>
</dbReference>
<gene>
    <name evidence="2" type="ORF">H9C73_02725</name>
</gene>
<organism evidence="2 3">
    <name type="scientific">Marinobacterium alkalitolerans</name>
    <dbReference type="NCBI Taxonomy" id="1542925"/>
    <lineage>
        <taxon>Bacteria</taxon>
        <taxon>Pseudomonadati</taxon>
        <taxon>Pseudomonadota</taxon>
        <taxon>Gammaproteobacteria</taxon>
        <taxon>Oceanospirillales</taxon>
        <taxon>Oceanospirillaceae</taxon>
        <taxon>Marinobacterium</taxon>
    </lineage>
</organism>
<evidence type="ECO:0000313" key="3">
    <source>
        <dbReference type="Proteomes" id="UP000810171"/>
    </source>
</evidence>
<accession>A0ABS3Z8P5</accession>
<protein>
    <submittedName>
        <fullName evidence="2">Carbon storage regulator</fullName>
    </submittedName>
</protein>
<keyword evidence="1" id="KW-0010">Activator</keyword>
<dbReference type="SUPFAM" id="SSF117130">
    <property type="entry name" value="CsrA-like"/>
    <property type="match status" value="1"/>
</dbReference>